<sequence length="678" mass="71436">MEPSPAPVEAAAAHASSHDTEARGMPPAARYRAAQAATEPTASHSSHVGVSGRTRAAVNEDLDVLAVGDRVVVNGVPGVVTRKVPGGNGWWKVRLHGRHAREDRSYRRTQITKLHVPPAAPAPAPAPPPAAVGANVEATPPAQLWVDTTPAGRAPALKVCAVQLRATPGDVEGNLRRAEQLIRANPGHHLYVLPELSSCGYSDEVLADCAAFAHGSFDGVFKFFIDLAREVDAHICFGFLCRTSRPLSAVPAVGSRVLAANHPGHVTRVNAFAAAADVLFDAGTERTYLLSDLRTPVFTIAQAVVGPTGIELVYDKMHLCDMGACSEVAHGLTRGERPGVFTCRGWRVGVCICYDLRFPALWRRLAWEEDCDLIVHPSAFVRDATFPMYHTFVTTRAVENGIYVLSVNFAGADFGESIAAPPWVGPVPGLADQRARVLGCDEGVLALSCETAVLDAVRAAYPYRRNAHPSLRAAPPAVSVTPAAVSPRAATPFAPAEQEPASHRRRWTDSEIALCMSAVQTYGERRHKAIASAVGTRTAAQVRTFLTKRKAKGGLPAAPAPPAPAPWVPPPPPPRDARDALSAEVLAPPSRSDGYGAAEAETLSALVGLTQQATAASAEAWAAPSALVGLQEACQQATTASAEAWAAPSALVGLQEACQQATTASAEAWAAPPLDMDM</sequence>
<feature type="compositionally biased region" description="Low complexity" evidence="1">
    <location>
        <begin position="28"/>
        <end position="37"/>
    </location>
</feature>
<evidence type="ECO:0000256" key="1">
    <source>
        <dbReference type="SAM" id="MobiDB-lite"/>
    </source>
</evidence>
<dbReference type="Pfam" id="PF00795">
    <property type="entry name" value="CN_hydrolase"/>
    <property type="match status" value="1"/>
</dbReference>
<name>A0A8J2WVN3_9STRA</name>
<dbReference type="GO" id="GO:0050152">
    <property type="term" value="F:omega-amidase activity"/>
    <property type="evidence" value="ECO:0007669"/>
    <property type="project" value="TreeGrafter"/>
</dbReference>
<evidence type="ECO:0000313" key="4">
    <source>
        <dbReference type="Proteomes" id="UP000789595"/>
    </source>
</evidence>
<dbReference type="GO" id="GO:0106008">
    <property type="term" value="F:2-oxoglutaramate amidase activity"/>
    <property type="evidence" value="ECO:0007669"/>
    <property type="project" value="TreeGrafter"/>
</dbReference>
<dbReference type="CDD" id="cd07197">
    <property type="entry name" value="nitrilase"/>
    <property type="match status" value="1"/>
</dbReference>
<dbReference type="InterPro" id="IPR001005">
    <property type="entry name" value="SANT/Myb"/>
</dbReference>
<reference evidence="3" key="1">
    <citation type="submission" date="2021-11" db="EMBL/GenBank/DDBJ databases">
        <authorList>
            <consortium name="Genoscope - CEA"/>
            <person name="William W."/>
        </authorList>
    </citation>
    <scope>NUCLEOTIDE SEQUENCE</scope>
</reference>
<evidence type="ECO:0000313" key="3">
    <source>
        <dbReference type="EMBL" id="CAH0369159.1"/>
    </source>
</evidence>
<proteinExistence type="predicted"/>
<dbReference type="Gene3D" id="3.60.110.10">
    <property type="entry name" value="Carbon-nitrogen hydrolase"/>
    <property type="match status" value="1"/>
</dbReference>
<comment type="caution">
    <text evidence="3">The sequence shown here is derived from an EMBL/GenBank/DDBJ whole genome shotgun (WGS) entry which is preliminary data.</text>
</comment>
<feature type="region of interest" description="Disordered" evidence="1">
    <location>
        <begin position="551"/>
        <end position="579"/>
    </location>
</feature>
<dbReference type="Proteomes" id="UP000789595">
    <property type="component" value="Unassembled WGS sequence"/>
</dbReference>
<feature type="compositionally biased region" description="Polar residues" evidence="1">
    <location>
        <begin position="38"/>
        <end position="48"/>
    </location>
</feature>
<evidence type="ECO:0000259" key="2">
    <source>
        <dbReference type="PROSITE" id="PS50263"/>
    </source>
</evidence>
<accession>A0A8J2WVN3</accession>
<dbReference type="PANTHER" id="PTHR47799:SF1">
    <property type="entry name" value="OMEGA-AMIDASE YAFV"/>
    <property type="match status" value="1"/>
</dbReference>
<feature type="region of interest" description="Disordered" evidence="1">
    <location>
        <begin position="1"/>
        <end position="52"/>
    </location>
</feature>
<feature type="domain" description="CN hydrolase" evidence="2">
    <location>
        <begin position="157"/>
        <end position="453"/>
    </location>
</feature>
<dbReference type="InterPro" id="IPR052737">
    <property type="entry name" value="Omega-amidase_YafV"/>
</dbReference>
<dbReference type="SMART" id="SM00717">
    <property type="entry name" value="SANT"/>
    <property type="match status" value="1"/>
</dbReference>
<organism evidence="3 4">
    <name type="scientific">Pelagomonas calceolata</name>
    <dbReference type="NCBI Taxonomy" id="35677"/>
    <lineage>
        <taxon>Eukaryota</taxon>
        <taxon>Sar</taxon>
        <taxon>Stramenopiles</taxon>
        <taxon>Ochrophyta</taxon>
        <taxon>Pelagophyceae</taxon>
        <taxon>Pelagomonadales</taxon>
        <taxon>Pelagomonadaceae</taxon>
        <taxon>Pelagomonas</taxon>
    </lineage>
</organism>
<dbReference type="SUPFAM" id="SSF46689">
    <property type="entry name" value="Homeodomain-like"/>
    <property type="match status" value="1"/>
</dbReference>
<dbReference type="CDD" id="cd00167">
    <property type="entry name" value="SANT"/>
    <property type="match status" value="1"/>
</dbReference>
<protein>
    <recommendedName>
        <fullName evidence="2">CN hydrolase domain-containing protein</fullName>
    </recommendedName>
</protein>
<dbReference type="OrthoDB" id="43633at2759"/>
<dbReference type="Gene3D" id="1.20.58.1880">
    <property type="match status" value="1"/>
</dbReference>
<dbReference type="InterPro" id="IPR009057">
    <property type="entry name" value="Homeodomain-like_sf"/>
</dbReference>
<gene>
    <name evidence="3" type="ORF">PECAL_2P22700</name>
</gene>
<dbReference type="Pfam" id="PF00249">
    <property type="entry name" value="Myb_DNA-binding"/>
    <property type="match status" value="1"/>
</dbReference>
<dbReference type="EMBL" id="CAKKNE010000002">
    <property type="protein sequence ID" value="CAH0369159.1"/>
    <property type="molecule type" value="Genomic_DNA"/>
</dbReference>
<dbReference type="PANTHER" id="PTHR47799">
    <property type="entry name" value="OMEGA-AMIDASE YAFV"/>
    <property type="match status" value="1"/>
</dbReference>
<keyword evidence="4" id="KW-1185">Reference proteome</keyword>
<dbReference type="InterPro" id="IPR003010">
    <property type="entry name" value="C-N_Hydrolase"/>
</dbReference>
<dbReference type="SUPFAM" id="SSF56317">
    <property type="entry name" value="Carbon-nitrogen hydrolase"/>
    <property type="match status" value="1"/>
</dbReference>
<dbReference type="PROSITE" id="PS50263">
    <property type="entry name" value="CN_HYDROLASE"/>
    <property type="match status" value="1"/>
</dbReference>
<feature type="compositionally biased region" description="Pro residues" evidence="1">
    <location>
        <begin position="558"/>
        <end position="574"/>
    </location>
</feature>
<dbReference type="InterPro" id="IPR036526">
    <property type="entry name" value="C-N_Hydrolase_sf"/>
</dbReference>
<dbReference type="AlphaFoldDB" id="A0A8J2WVN3"/>